<dbReference type="UniPathway" id="UPA00135">
    <property type="reaction ID" value="UER00198"/>
</dbReference>
<dbReference type="SFLD" id="SFLDG01129">
    <property type="entry name" value="C1.5:_HAD__Beta-PGM__Phosphata"/>
    <property type="match status" value="1"/>
</dbReference>
<evidence type="ECO:0000256" key="9">
    <source>
        <dbReference type="ARBA" id="ARBA00023299"/>
    </source>
</evidence>
<dbReference type="EC" id="3.1.3.3" evidence="4"/>
<dbReference type="NCBIfam" id="TIGR01488">
    <property type="entry name" value="HAD-SF-IB"/>
    <property type="match status" value="1"/>
</dbReference>
<feature type="active site" description="Proton donor" evidence="11">
    <location>
        <position position="10"/>
    </location>
</feature>
<dbReference type="InterPro" id="IPR036412">
    <property type="entry name" value="HAD-like_sf"/>
</dbReference>
<protein>
    <recommendedName>
        <fullName evidence="4">phosphoserine phosphatase</fullName>
        <ecNumber evidence="4">3.1.3.3</ecNumber>
    </recommendedName>
    <alternativeName>
        <fullName evidence="10">O-phosphoserine phosphohydrolase</fullName>
    </alternativeName>
</protein>
<dbReference type="GO" id="GO:0005737">
    <property type="term" value="C:cytoplasm"/>
    <property type="evidence" value="ECO:0007669"/>
    <property type="project" value="TreeGrafter"/>
</dbReference>
<dbReference type="PANTHER" id="PTHR43344:SF2">
    <property type="entry name" value="PHOSPHOSERINE PHOSPHATASE"/>
    <property type="match status" value="1"/>
</dbReference>
<name>N6VP65_9EURY</name>
<proteinExistence type="inferred from homology"/>
<dbReference type="SFLD" id="SFLDF00029">
    <property type="entry name" value="phosphoserine_phosphatase"/>
    <property type="match status" value="1"/>
</dbReference>
<dbReference type="SFLD" id="SFLDG01137">
    <property type="entry name" value="C1.6.1:_Phosphoserine_Phosphat"/>
    <property type="match status" value="1"/>
</dbReference>
<evidence type="ECO:0000313" key="12">
    <source>
        <dbReference type="EMBL" id="ENN95650.1"/>
    </source>
</evidence>
<comment type="similarity">
    <text evidence="3">Belongs to the HAD-like hydrolase superfamily. SerB family.</text>
</comment>
<comment type="pathway">
    <text evidence="2">Amino-acid biosynthesis; L-serine biosynthesis; L-serine from 3-phospho-D-glycerate: step 3/3.</text>
</comment>
<dbReference type="SFLD" id="SFLDS00003">
    <property type="entry name" value="Haloacid_Dehalogenase"/>
    <property type="match status" value="2"/>
</dbReference>
<comment type="cofactor">
    <cofactor evidence="1">
        <name>Mg(2+)</name>
        <dbReference type="ChEBI" id="CHEBI:18420"/>
    </cofactor>
</comment>
<evidence type="ECO:0000313" key="13">
    <source>
        <dbReference type="Proteomes" id="UP000053695"/>
    </source>
</evidence>
<reference evidence="12 13" key="1">
    <citation type="journal article" date="2013" name="Genome Announc.">
        <title>Draft Genome Sequence of a Highly Flagellated, Fast-Swimming Archaeon, Methanocaldococcus villosus Strain KIN24-T80 (DSM 22612).</title>
        <authorList>
            <person name="Thennarasu S."/>
            <person name="Polireddy D."/>
            <person name="Antony A."/>
            <person name="Yada M.R."/>
            <person name="Algarawi S."/>
            <person name="Sivakumar N."/>
        </authorList>
    </citation>
    <scope>NUCLEOTIDE SEQUENCE [LARGE SCALE GENOMIC DNA]</scope>
    <source>
        <strain evidence="12 13">KIN24-T80</strain>
    </source>
</reference>
<keyword evidence="13" id="KW-1185">Reference proteome</keyword>
<dbReference type="Gene3D" id="3.40.50.1000">
    <property type="entry name" value="HAD superfamily/HAD-like"/>
    <property type="match status" value="1"/>
</dbReference>
<dbReference type="Proteomes" id="UP000053695">
    <property type="component" value="Unassembled WGS sequence"/>
</dbReference>
<dbReference type="PANTHER" id="PTHR43344">
    <property type="entry name" value="PHOSPHOSERINE PHOSPHATASE"/>
    <property type="match status" value="1"/>
</dbReference>
<sequence>MKKLVVFDFDSTLIENETIDELAKEANKEEEIKEITKKAMNGEIDFKEALKKRVSLLKGLPIEKVENAINRLKLTNGAEETIKELKNRGYKVAVVSGGFDIAINKFKYLDFDYIFANKLIFKDNKLTGEVIGKVLDNTSKGKIIEEVAKKENIPLKNIIVVADGANDVSMFEKAGLKIAFCAKPILKKKADVIIEKRDLREVLKFIK</sequence>
<keyword evidence="8" id="KW-0460">Magnesium</keyword>
<dbReference type="PATRIC" id="fig|1069083.5.peg.1298"/>
<dbReference type="InterPro" id="IPR023214">
    <property type="entry name" value="HAD_sf"/>
</dbReference>
<dbReference type="InterPro" id="IPR004469">
    <property type="entry name" value="PSP"/>
</dbReference>
<evidence type="ECO:0000256" key="1">
    <source>
        <dbReference type="ARBA" id="ARBA00001946"/>
    </source>
</evidence>
<evidence type="ECO:0000256" key="6">
    <source>
        <dbReference type="ARBA" id="ARBA00022723"/>
    </source>
</evidence>
<feature type="active site" description="Nucleophile" evidence="11">
    <location>
        <position position="8"/>
    </location>
</feature>
<dbReference type="InterPro" id="IPR050582">
    <property type="entry name" value="HAD-like_SerB"/>
</dbReference>
<keyword evidence="9" id="KW-0718">Serine biosynthesis</keyword>
<evidence type="ECO:0000256" key="8">
    <source>
        <dbReference type="ARBA" id="ARBA00022842"/>
    </source>
</evidence>
<evidence type="ECO:0000256" key="11">
    <source>
        <dbReference type="PIRSR" id="PIRSR604469-1"/>
    </source>
</evidence>
<dbReference type="NCBIfam" id="TIGR00338">
    <property type="entry name" value="serB"/>
    <property type="match status" value="1"/>
</dbReference>
<evidence type="ECO:0000256" key="7">
    <source>
        <dbReference type="ARBA" id="ARBA00022801"/>
    </source>
</evidence>
<organism evidence="12 13">
    <name type="scientific">Methanocaldococcus villosus KIN24-T80</name>
    <dbReference type="NCBI Taxonomy" id="1069083"/>
    <lineage>
        <taxon>Archaea</taxon>
        <taxon>Methanobacteriati</taxon>
        <taxon>Methanobacteriota</taxon>
        <taxon>Methanomada group</taxon>
        <taxon>Methanococci</taxon>
        <taxon>Methanococcales</taxon>
        <taxon>Methanocaldococcaceae</taxon>
        <taxon>Methanocaldococcus</taxon>
    </lineage>
</organism>
<gene>
    <name evidence="12" type="ORF">J422_06668</name>
</gene>
<dbReference type="GO" id="GO:0006564">
    <property type="term" value="P:L-serine biosynthetic process"/>
    <property type="evidence" value="ECO:0007669"/>
    <property type="project" value="UniProtKB-KW"/>
</dbReference>
<dbReference type="OrthoDB" id="10041at2157"/>
<evidence type="ECO:0000256" key="4">
    <source>
        <dbReference type="ARBA" id="ARBA00012640"/>
    </source>
</evidence>
<dbReference type="SUPFAM" id="SSF56784">
    <property type="entry name" value="HAD-like"/>
    <property type="match status" value="1"/>
</dbReference>
<evidence type="ECO:0000256" key="3">
    <source>
        <dbReference type="ARBA" id="ARBA00009184"/>
    </source>
</evidence>
<keyword evidence="6" id="KW-0479">Metal-binding</keyword>
<dbReference type="SFLD" id="SFLDG01136">
    <property type="entry name" value="C1.6:_Phosphoserine_Phosphatas"/>
    <property type="match status" value="1"/>
</dbReference>
<evidence type="ECO:0000256" key="2">
    <source>
        <dbReference type="ARBA" id="ARBA00005135"/>
    </source>
</evidence>
<evidence type="ECO:0000256" key="5">
    <source>
        <dbReference type="ARBA" id="ARBA00022605"/>
    </source>
</evidence>
<dbReference type="GO" id="GO:0000287">
    <property type="term" value="F:magnesium ion binding"/>
    <property type="evidence" value="ECO:0007669"/>
    <property type="project" value="TreeGrafter"/>
</dbReference>
<evidence type="ECO:0000256" key="10">
    <source>
        <dbReference type="ARBA" id="ARBA00031693"/>
    </source>
</evidence>
<dbReference type="RefSeq" id="WP_004593901.1">
    <property type="nucleotide sequence ID" value="NZ_APMM01000057.1"/>
</dbReference>
<keyword evidence="5" id="KW-0028">Amino-acid biosynthesis</keyword>
<dbReference type="Pfam" id="PF00702">
    <property type="entry name" value="Hydrolase"/>
    <property type="match status" value="1"/>
</dbReference>
<keyword evidence="7" id="KW-0378">Hydrolase</keyword>
<comment type="caution">
    <text evidence="12">The sequence shown here is derived from an EMBL/GenBank/DDBJ whole genome shotgun (WGS) entry which is preliminary data.</text>
</comment>
<dbReference type="STRING" id="1069083.GCA_000371805_00717"/>
<dbReference type="AlphaFoldDB" id="N6VP65"/>
<dbReference type="GO" id="GO:0036424">
    <property type="term" value="F:L-phosphoserine phosphatase activity"/>
    <property type="evidence" value="ECO:0007669"/>
    <property type="project" value="InterPro"/>
</dbReference>
<accession>N6VP65</accession>
<dbReference type="EMBL" id="APMM01000057">
    <property type="protein sequence ID" value="ENN95650.1"/>
    <property type="molecule type" value="Genomic_DNA"/>
</dbReference>